<dbReference type="PROSITE" id="PS50110">
    <property type="entry name" value="RESPONSE_REGULATORY"/>
    <property type="match status" value="1"/>
</dbReference>
<dbReference type="SMART" id="SM00448">
    <property type="entry name" value="REC"/>
    <property type="match status" value="1"/>
</dbReference>
<dbReference type="Gene3D" id="3.40.50.2300">
    <property type="match status" value="1"/>
</dbReference>
<dbReference type="SUPFAM" id="SSF52172">
    <property type="entry name" value="CheY-like"/>
    <property type="match status" value="1"/>
</dbReference>
<dbReference type="InterPro" id="IPR000792">
    <property type="entry name" value="Tscrpt_reg_LuxR_C"/>
</dbReference>
<gene>
    <name evidence="10" type="ORF">H8699_00520</name>
</gene>
<dbReference type="InterPro" id="IPR016032">
    <property type="entry name" value="Sig_transdc_resp-reg_C-effctor"/>
</dbReference>
<protein>
    <recommendedName>
        <fullName evidence="1">Stage 0 sporulation protein A homolog</fullName>
    </recommendedName>
</protein>
<dbReference type="CDD" id="cd17535">
    <property type="entry name" value="REC_NarL-like"/>
    <property type="match status" value="1"/>
</dbReference>
<evidence type="ECO:0000259" key="9">
    <source>
        <dbReference type="PROSITE" id="PS50110"/>
    </source>
</evidence>
<dbReference type="Pfam" id="PF00196">
    <property type="entry name" value="GerE"/>
    <property type="match status" value="1"/>
</dbReference>
<keyword evidence="11" id="KW-1185">Reference proteome</keyword>
<dbReference type="InterPro" id="IPR011006">
    <property type="entry name" value="CheY-like_superfamily"/>
</dbReference>
<dbReference type="AlphaFoldDB" id="A0A926CWF6"/>
<evidence type="ECO:0000256" key="2">
    <source>
        <dbReference type="ARBA" id="ARBA00022553"/>
    </source>
</evidence>
<proteinExistence type="predicted"/>
<keyword evidence="2 7" id="KW-0597">Phosphoprotein</keyword>
<dbReference type="GO" id="GO:0000160">
    <property type="term" value="P:phosphorelay signal transduction system"/>
    <property type="evidence" value="ECO:0007669"/>
    <property type="project" value="InterPro"/>
</dbReference>
<dbReference type="InterPro" id="IPR001789">
    <property type="entry name" value="Sig_transdc_resp-reg_receiver"/>
</dbReference>
<keyword evidence="5" id="KW-0804">Transcription</keyword>
<dbReference type="InterPro" id="IPR039420">
    <property type="entry name" value="WalR-like"/>
</dbReference>
<sequence>MRVLVVDDDRLVCASLKTILEAEGDIEVVAMGYDGSEAVALYSQKQPDILLMDIRMEKMTGLQAGEQILQAEPQAKILYLTTFLDDEYIVRAIGLGAKGYILKQKFESIVPALRAVQMGQNVFGDEIVTKLPELMAQGGQKEFSQYGLSAREEELMALVAKGLSNREIAARLYLSEGTVRNYLSAILDKLQLRDRTQLAIFYYESGRVLRR</sequence>
<dbReference type="SUPFAM" id="SSF46894">
    <property type="entry name" value="C-terminal effector domain of the bipartite response regulators"/>
    <property type="match status" value="1"/>
</dbReference>
<feature type="domain" description="Response regulatory" evidence="9">
    <location>
        <begin position="2"/>
        <end position="118"/>
    </location>
</feature>
<keyword evidence="3" id="KW-0805">Transcription regulation</keyword>
<comment type="function">
    <text evidence="6">May play the central regulatory role in sporulation. It may be an element of the effector pathway responsible for the activation of sporulation genes in response to nutritional stress. Spo0A may act in concert with spo0H (a sigma factor) to control the expression of some genes that are critical to the sporulation process.</text>
</comment>
<evidence type="ECO:0000256" key="1">
    <source>
        <dbReference type="ARBA" id="ARBA00018672"/>
    </source>
</evidence>
<evidence type="ECO:0000259" key="8">
    <source>
        <dbReference type="PROSITE" id="PS50043"/>
    </source>
</evidence>
<evidence type="ECO:0000256" key="6">
    <source>
        <dbReference type="ARBA" id="ARBA00024867"/>
    </source>
</evidence>
<dbReference type="EMBL" id="JACRSO010000001">
    <property type="protein sequence ID" value="MBC8527920.1"/>
    <property type="molecule type" value="Genomic_DNA"/>
</dbReference>
<evidence type="ECO:0000313" key="11">
    <source>
        <dbReference type="Proteomes" id="UP000654279"/>
    </source>
</evidence>
<evidence type="ECO:0000256" key="3">
    <source>
        <dbReference type="ARBA" id="ARBA00023015"/>
    </source>
</evidence>
<dbReference type="PROSITE" id="PS50043">
    <property type="entry name" value="HTH_LUXR_2"/>
    <property type="match status" value="1"/>
</dbReference>
<dbReference type="PROSITE" id="PS00622">
    <property type="entry name" value="HTH_LUXR_1"/>
    <property type="match status" value="1"/>
</dbReference>
<evidence type="ECO:0000313" key="10">
    <source>
        <dbReference type="EMBL" id="MBC8527920.1"/>
    </source>
</evidence>
<evidence type="ECO:0000256" key="7">
    <source>
        <dbReference type="PROSITE-ProRule" id="PRU00169"/>
    </source>
</evidence>
<dbReference type="Proteomes" id="UP000654279">
    <property type="component" value="Unassembled WGS sequence"/>
</dbReference>
<accession>A0A926CWF6</accession>
<name>A0A926CWF6_9FIRM</name>
<dbReference type="InterPro" id="IPR058245">
    <property type="entry name" value="NreC/VraR/RcsB-like_REC"/>
</dbReference>
<evidence type="ECO:0000256" key="5">
    <source>
        <dbReference type="ARBA" id="ARBA00023163"/>
    </source>
</evidence>
<dbReference type="PANTHER" id="PTHR43214:SF40">
    <property type="entry name" value="TRANSCRIPTIONAL REGULATORY PROTEIN LNRK"/>
    <property type="match status" value="1"/>
</dbReference>
<evidence type="ECO:0000256" key="4">
    <source>
        <dbReference type="ARBA" id="ARBA00023125"/>
    </source>
</evidence>
<feature type="modified residue" description="4-aspartylphosphate" evidence="7">
    <location>
        <position position="53"/>
    </location>
</feature>
<feature type="domain" description="HTH luxR-type" evidence="8">
    <location>
        <begin position="141"/>
        <end position="206"/>
    </location>
</feature>
<dbReference type="PRINTS" id="PR00038">
    <property type="entry name" value="HTHLUXR"/>
</dbReference>
<dbReference type="RefSeq" id="WP_138295534.1">
    <property type="nucleotide sequence ID" value="NZ_JACRSO010000001.1"/>
</dbReference>
<dbReference type="GO" id="GO:0006355">
    <property type="term" value="P:regulation of DNA-templated transcription"/>
    <property type="evidence" value="ECO:0007669"/>
    <property type="project" value="InterPro"/>
</dbReference>
<keyword evidence="4" id="KW-0238">DNA-binding</keyword>
<dbReference type="CDD" id="cd06170">
    <property type="entry name" value="LuxR_C_like"/>
    <property type="match status" value="1"/>
</dbReference>
<comment type="caution">
    <text evidence="10">The sequence shown here is derived from an EMBL/GenBank/DDBJ whole genome shotgun (WGS) entry which is preliminary data.</text>
</comment>
<dbReference type="PANTHER" id="PTHR43214">
    <property type="entry name" value="TWO-COMPONENT RESPONSE REGULATOR"/>
    <property type="match status" value="1"/>
</dbReference>
<dbReference type="Pfam" id="PF00072">
    <property type="entry name" value="Response_reg"/>
    <property type="match status" value="1"/>
</dbReference>
<dbReference type="SMART" id="SM00421">
    <property type="entry name" value="HTH_LUXR"/>
    <property type="match status" value="1"/>
</dbReference>
<dbReference type="GO" id="GO:0003677">
    <property type="term" value="F:DNA binding"/>
    <property type="evidence" value="ECO:0007669"/>
    <property type="project" value="UniProtKB-KW"/>
</dbReference>
<organism evidence="10 11">
    <name type="scientific">Luoshenia tenuis</name>
    <dbReference type="NCBI Taxonomy" id="2763654"/>
    <lineage>
        <taxon>Bacteria</taxon>
        <taxon>Bacillati</taxon>
        <taxon>Bacillota</taxon>
        <taxon>Clostridia</taxon>
        <taxon>Christensenellales</taxon>
        <taxon>Christensenellaceae</taxon>
        <taxon>Luoshenia</taxon>
    </lineage>
</organism>
<reference evidence="10" key="1">
    <citation type="submission" date="2020-08" db="EMBL/GenBank/DDBJ databases">
        <title>Genome public.</title>
        <authorList>
            <person name="Liu C."/>
            <person name="Sun Q."/>
        </authorList>
    </citation>
    <scope>NUCLEOTIDE SEQUENCE</scope>
    <source>
        <strain evidence="10">NSJ-44</strain>
    </source>
</reference>